<dbReference type="InterPro" id="IPR022074">
    <property type="entry name" value="DUF3626"/>
</dbReference>
<proteinExistence type="predicted"/>
<sequence>MDSIIAALLDDAFTNNDALGQRDVTPRIIIDHILVNVDKELNNPANIEPMRNLNHYIEAQIYGDISLKEDAEILVADPSFKGTEVGEFLEKISQQYSIELYWHMGYELSVKDVPSDFRGPSMPSLARRIAPGDIINASIIGQAAKDLSIDPISWSDRGTYKEVVQELKLLWHVLVKYGKPNSIT</sequence>
<comment type="caution">
    <text evidence="1">The sequence shown here is derived from an EMBL/GenBank/DDBJ whole genome shotgun (WGS) entry which is preliminary data.</text>
</comment>
<dbReference type="Pfam" id="PF12294">
    <property type="entry name" value="DUF3626"/>
    <property type="match status" value="1"/>
</dbReference>
<reference evidence="1 2" key="1">
    <citation type="submission" date="2020-08" db="EMBL/GenBank/DDBJ databases">
        <title>Genomic Encyclopedia of Type Strains, Phase III (KMG-III): the genomes of soil and plant-associated and newly described type strains.</title>
        <authorList>
            <person name="Whitman W."/>
        </authorList>
    </citation>
    <scope>NUCLEOTIDE SEQUENCE [LARGE SCALE GENOMIC DNA]</scope>
    <source>
        <strain evidence="1 2">CECT 8693</strain>
    </source>
</reference>
<dbReference type="AlphaFoldDB" id="A0A7W3SSW6"/>
<name>A0A7W3SSW6_9BACL</name>
<evidence type="ECO:0000313" key="1">
    <source>
        <dbReference type="EMBL" id="MBA9085558.1"/>
    </source>
</evidence>
<evidence type="ECO:0000313" key="2">
    <source>
        <dbReference type="Proteomes" id="UP000567067"/>
    </source>
</evidence>
<keyword evidence="2" id="KW-1185">Reference proteome</keyword>
<dbReference type="Proteomes" id="UP000567067">
    <property type="component" value="Unassembled WGS sequence"/>
</dbReference>
<organism evidence="1 2">
    <name type="scientific">Fontibacillus solani</name>
    <dbReference type="NCBI Taxonomy" id="1572857"/>
    <lineage>
        <taxon>Bacteria</taxon>
        <taxon>Bacillati</taxon>
        <taxon>Bacillota</taxon>
        <taxon>Bacilli</taxon>
        <taxon>Bacillales</taxon>
        <taxon>Paenibacillaceae</taxon>
        <taxon>Fontibacillus</taxon>
    </lineage>
</organism>
<dbReference type="EMBL" id="JACJIP010000011">
    <property type="protein sequence ID" value="MBA9085558.1"/>
    <property type="molecule type" value="Genomic_DNA"/>
</dbReference>
<gene>
    <name evidence="1" type="ORF">FHR92_002025</name>
</gene>
<accession>A0A7W3SSW6</accession>
<protein>
    <submittedName>
        <fullName evidence="1">Uncharacterized protein</fullName>
    </submittedName>
</protein>